<sequence length="257" mass="29578">MAVRLARGFVNKSNMNQILSAESIGLLSIALLMIGFAKFILYYKSFNIPIIEYIETSEIITLFADNIAIAICVSLFSALPYYFVITPYLSTNIDNHNITSILYYFLDKSFPLLIIASVIVFSIIILFFKRTKIYTFELISYIALIPLLAIFLPAIILMIFINLEINSKTDSLLITSMIINFCIVILLSTINEIKKVKHFRYYNQIIVEFENETLTSDDDFYFIGKTKSHVFFYCLSKNSSIAYNTSKLKSIQYKFSK</sequence>
<feature type="transmembrane region" description="Helical" evidence="1">
    <location>
        <begin position="173"/>
        <end position="190"/>
    </location>
</feature>
<evidence type="ECO:0000313" key="3">
    <source>
        <dbReference type="Proteomes" id="UP001250698"/>
    </source>
</evidence>
<dbReference type="Proteomes" id="UP001250698">
    <property type="component" value="Unassembled WGS sequence"/>
</dbReference>
<gene>
    <name evidence="2" type="ORF">ROI90_09135</name>
</gene>
<keyword evidence="3" id="KW-1185">Reference proteome</keyword>
<comment type="caution">
    <text evidence="2">The sequence shown here is derived from an EMBL/GenBank/DDBJ whole genome shotgun (WGS) entry which is preliminary data.</text>
</comment>
<keyword evidence="1" id="KW-0472">Membrane</keyword>
<feature type="transmembrane region" description="Helical" evidence="1">
    <location>
        <begin position="63"/>
        <end position="89"/>
    </location>
</feature>
<evidence type="ECO:0000313" key="2">
    <source>
        <dbReference type="EMBL" id="MDU0370552.1"/>
    </source>
</evidence>
<feature type="transmembrane region" description="Helical" evidence="1">
    <location>
        <begin position="24"/>
        <end position="43"/>
    </location>
</feature>
<name>A0ABU3TGR0_9BACT</name>
<keyword evidence="1" id="KW-0812">Transmembrane</keyword>
<proteinExistence type="predicted"/>
<protein>
    <submittedName>
        <fullName evidence="2">Uncharacterized protein</fullName>
    </submittedName>
</protein>
<reference evidence="2 3" key="1">
    <citation type="submission" date="2023-10" db="EMBL/GenBank/DDBJ databases">
        <title>Hymenobacter endophyticus sp. nov., an isolate from the leaf tissues of wheat.</title>
        <authorList>
            <person name="Dai Y."/>
        </authorList>
    </citation>
    <scope>NUCLEOTIDE SEQUENCE [LARGE SCALE GENOMIC DNA]</scope>
    <source>
        <strain evidence="2 3">ZK17L-C2</strain>
    </source>
</reference>
<organism evidence="2 3">
    <name type="scientific">Hymenobacter endophyticus</name>
    <dbReference type="NCBI Taxonomy" id="3076335"/>
    <lineage>
        <taxon>Bacteria</taxon>
        <taxon>Pseudomonadati</taxon>
        <taxon>Bacteroidota</taxon>
        <taxon>Cytophagia</taxon>
        <taxon>Cytophagales</taxon>
        <taxon>Hymenobacteraceae</taxon>
        <taxon>Hymenobacter</taxon>
    </lineage>
</organism>
<feature type="transmembrane region" description="Helical" evidence="1">
    <location>
        <begin position="140"/>
        <end position="161"/>
    </location>
</feature>
<evidence type="ECO:0000256" key="1">
    <source>
        <dbReference type="SAM" id="Phobius"/>
    </source>
</evidence>
<keyword evidence="1" id="KW-1133">Transmembrane helix</keyword>
<accession>A0ABU3TGR0</accession>
<feature type="transmembrane region" description="Helical" evidence="1">
    <location>
        <begin position="109"/>
        <end position="128"/>
    </location>
</feature>
<dbReference type="EMBL" id="JAWDJT010000004">
    <property type="protein sequence ID" value="MDU0370552.1"/>
    <property type="molecule type" value="Genomic_DNA"/>
</dbReference>